<evidence type="ECO:0000256" key="2">
    <source>
        <dbReference type="SAM" id="MobiDB-lite"/>
    </source>
</evidence>
<dbReference type="InterPro" id="IPR001356">
    <property type="entry name" value="HD"/>
</dbReference>
<dbReference type="InterPro" id="IPR009057">
    <property type="entry name" value="Homeodomain-like_sf"/>
</dbReference>
<name>A0AAV2H3I1_LYMST</name>
<keyword evidence="5" id="KW-1185">Reference proteome</keyword>
<dbReference type="AlphaFoldDB" id="A0AAV2H3I1"/>
<sequence>MALEGGITENQVKSWFANKRNRSNNTKPKLQKRVMEQKLRELFQDLKHSHRNPSADNTHIIQQLSGIIKRCRSKEQE</sequence>
<dbReference type="EMBL" id="CAXITT010000008">
    <property type="protein sequence ID" value="CAL1526769.1"/>
    <property type="molecule type" value="Genomic_DNA"/>
</dbReference>
<protein>
    <recommendedName>
        <fullName evidence="3">Homeobox domain-containing protein</fullName>
    </recommendedName>
</protein>
<feature type="region of interest" description="Disordered" evidence="2">
    <location>
        <begin position="1"/>
        <end position="30"/>
    </location>
</feature>
<organism evidence="4 5">
    <name type="scientific">Lymnaea stagnalis</name>
    <name type="common">Great pond snail</name>
    <name type="synonym">Helix stagnalis</name>
    <dbReference type="NCBI Taxonomy" id="6523"/>
    <lineage>
        <taxon>Eukaryota</taxon>
        <taxon>Metazoa</taxon>
        <taxon>Spiralia</taxon>
        <taxon>Lophotrochozoa</taxon>
        <taxon>Mollusca</taxon>
        <taxon>Gastropoda</taxon>
        <taxon>Heterobranchia</taxon>
        <taxon>Euthyneura</taxon>
        <taxon>Panpulmonata</taxon>
        <taxon>Hygrophila</taxon>
        <taxon>Lymnaeoidea</taxon>
        <taxon>Lymnaeidae</taxon>
        <taxon>Lymnaea</taxon>
    </lineage>
</organism>
<evidence type="ECO:0000256" key="1">
    <source>
        <dbReference type="PROSITE-ProRule" id="PRU00108"/>
    </source>
</evidence>
<keyword evidence="1" id="KW-0371">Homeobox</keyword>
<feature type="DNA-binding region" description="Homeobox" evidence="1">
    <location>
        <begin position="3"/>
        <end position="27"/>
    </location>
</feature>
<evidence type="ECO:0000313" key="5">
    <source>
        <dbReference type="Proteomes" id="UP001497497"/>
    </source>
</evidence>
<accession>A0AAV2H3I1</accession>
<keyword evidence="1" id="KW-0238">DNA-binding</keyword>
<proteinExistence type="predicted"/>
<dbReference type="GO" id="GO:0003677">
    <property type="term" value="F:DNA binding"/>
    <property type="evidence" value="ECO:0007669"/>
    <property type="project" value="UniProtKB-UniRule"/>
</dbReference>
<reference evidence="4 5" key="1">
    <citation type="submission" date="2024-04" db="EMBL/GenBank/DDBJ databases">
        <authorList>
            <consortium name="Genoscope - CEA"/>
            <person name="William W."/>
        </authorList>
    </citation>
    <scope>NUCLEOTIDE SEQUENCE [LARGE SCALE GENOMIC DNA]</scope>
</reference>
<dbReference type="SUPFAM" id="SSF46689">
    <property type="entry name" value="Homeodomain-like"/>
    <property type="match status" value="1"/>
</dbReference>
<comment type="subcellular location">
    <subcellularLocation>
        <location evidence="1">Nucleus</location>
    </subcellularLocation>
</comment>
<gene>
    <name evidence="4" type="ORF">GSLYS_00000946001</name>
</gene>
<evidence type="ECO:0000259" key="3">
    <source>
        <dbReference type="PROSITE" id="PS50071"/>
    </source>
</evidence>
<keyword evidence="1" id="KW-0539">Nucleus</keyword>
<dbReference type="GO" id="GO:0005634">
    <property type="term" value="C:nucleus"/>
    <property type="evidence" value="ECO:0007669"/>
    <property type="project" value="UniProtKB-SubCell"/>
</dbReference>
<comment type="caution">
    <text evidence="4">The sequence shown here is derived from an EMBL/GenBank/DDBJ whole genome shotgun (WGS) entry which is preliminary data.</text>
</comment>
<dbReference type="PROSITE" id="PS50071">
    <property type="entry name" value="HOMEOBOX_2"/>
    <property type="match status" value="1"/>
</dbReference>
<dbReference type="Proteomes" id="UP001497497">
    <property type="component" value="Unassembled WGS sequence"/>
</dbReference>
<feature type="domain" description="Homeobox" evidence="3">
    <location>
        <begin position="1"/>
        <end position="26"/>
    </location>
</feature>
<evidence type="ECO:0000313" key="4">
    <source>
        <dbReference type="EMBL" id="CAL1526769.1"/>
    </source>
</evidence>
<dbReference type="Gene3D" id="1.10.10.60">
    <property type="entry name" value="Homeodomain-like"/>
    <property type="match status" value="1"/>
</dbReference>